<dbReference type="Pfam" id="PF00395">
    <property type="entry name" value="SLH"/>
    <property type="match status" value="1"/>
</dbReference>
<reference evidence="3" key="1">
    <citation type="submission" date="2020-08" db="EMBL/GenBank/DDBJ databases">
        <title>Genome public.</title>
        <authorList>
            <person name="Liu C."/>
            <person name="Sun Q."/>
        </authorList>
    </citation>
    <scope>NUCLEOTIDE SEQUENCE</scope>
    <source>
        <strain evidence="3">NSJ-52</strain>
    </source>
</reference>
<feature type="domain" description="SLH" evidence="2">
    <location>
        <begin position="242"/>
        <end position="307"/>
    </location>
</feature>
<dbReference type="PROSITE" id="PS51272">
    <property type="entry name" value="SLH"/>
    <property type="match status" value="2"/>
</dbReference>
<gene>
    <name evidence="3" type="ORF">H8S62_12480</name>
</gene>
<comment type="caution">
    <text evidence="3">The sequence shown here is derived from an EMBL/GenBank/DDBJ whole genome shotgun (WGS) entry which is preliminary data.</text>
</comment>
<name>A0A8J6MH03_9FIRM</name>
<proteinExistence type="predicted"/>
<dbReference type="Proteomes" id="UP000607645">
    <property type="component" value="Unassembled WGS sequence"/>
</dbReference>
<protein>
    <submittedName>
        <fullName evidence="3">S-layer homology domain-containing protein</fullName>
    </submittedName>
</protein>
<evidence type="ECO:0000259" key="2">
    <source>
        <dbReference type="PROSITE" id="PS51272"/>
    </source>
</evidence>
<evidence type="ECO:0000256" key="1">
    <source>
        <dbReference type="ARBA" id="ARBA00022737"/>
    </source>
</evidence>
<evidence type="ECO:0000313" key="4">
    <source>
        <dbReference type="Proteomes" id="UP000607645"/>
    </source>
</evidence>
<organism evidence="3 4">
    <name type="scientific">Lawsonibacter faecis</name>
    <dbReference type="NCBI Taxonomy" id="2763052"/>
    <lineage>
        <taxon>Bacteria</taxon>
        <taxon>Bacillati</taxon>
        <taxon>Bacillota</taxon>
        <taxon>Clostridia</taxon>
        <taxon>Eubacteriales</taxon>
        <taxon>Oscillospiraceae</taxon>
        <taxon>Lawsonibacter</taxon>
    </lineage>
</organism>
<evidence type="ECO:0000313" key="3">
    <source>
        <dbReference type="EMBL" id="MBC5737823.1"/>
    </source>
</evidence>
<dbReference type="InterPro" id="IPR001119">
    <property type="entry name" value="SLH_dom"/>
</dbReference>
<sequence length="439" mass="45786">MKHRDFLRRSLPLVVLTALALTFTLPASALFFGSKDETAPTVAAFSKNGLSTSAIAFSADDFVTTGSAALDSIVIAQLPDRNAGALTLAGQDLAVGDVVAMSAVSGLRFQPLAVPTVASTAFAFTPVFADGASGESVSVGIYLLAAENSAPIAENLDLCTYKNVAITAQFAATDPEGDLLTFQLVQKPARGAVTMPEDGSNEFVYTPYENKTGKDSFTYVAVDAVGNTSAPATVKIKIDKSSTKVTYADMAGVPSYKAAIRLAEEGIFVGECMGGQYFFNPDAPVSRSEFVAMAMKTVGMDALSDVTTTGFADDVAIPTWAKPYAASALKSGVIQGAADADGRIVFNSENTITRAEATVLLDRALQISDVSETMYADTELAPVWAVQSAANLETCGVLRTDSTGALGLSAQLTRGDAAEMLLGAMEVLDNRTSGGLFNW</sequence>
<dbReference type="AlphaFoldDB" id="A0A8J6MH03"/>
<feature type="domain" description="SLH" evidence="2">
    <location>
        <begin position="308"/>
        <end position="375"/>
    </location>
</feature>
<dbReference type="EMBL" id="JACOPQ010000010">
    <property type="protein sequence ID" value="MBC5737823.1"/>
    <property type="molecule type" value="Genomic_DNA"/>
</dbReference>
<dbReference type="Pfam" id="PF17963">
    <property type="entry name" value="Big_9"/>
    <property type="match status" value="1"/>
</dbReference>
<dbReference type="Gene3D" id="2.60.40.2810">
    <property type="match status" value="1"/>
</dbReference>
<keyword evidence="1" id="KW-0677">Repeat</keyword>
<keyword evidence="4" id="KW-1185">Reference proteome</keyword>
<accession>A0A8J6MH03</accession>
<dbReference type="RefSeq" id="WP_155151519.1">
    <property type="nucleotide sequence ID" value="NZ_JACOPQ010000010.1"/>
</dbReference>